<dbReference type="GO" id="GO:0006511">
    <property type="term" value="P:ubiquitin-dependent protein catabolic process"/>
    <property type="evidence" value="ECO:0007669"/>
    <property type="project" value="TreeGrafter"/>
</dbReference>
<keyword evidence="4 5" id="KW-0833">Ubl conjugation pathway</keyword>
<dbReference type="EC" id="2.3.2.26" evidence="2"/>
<evidence type="ECO:0000256" key="3">
    <source>
        <dbReference type="ARBA" id="ARBA00022679"/>
    </source>
</evidence>
<evidence type="ECO:0000256" key="2">
    <source>
        <dbReference type="ARBA" id="ARBA00012485"/>
    </source>
</evidence>
<dbReference type="GO" id="GO:0061630">
    <property type="term" value="F:ubiquitin protein ligase activity"/>
    <property type="evidence" value="ECO:0007669"/>
    <property type="project" value="UniProtKB-EC"/>
</dbReference>
<dbReference type="InterPro" id="IPR000569">
    <property type="entry name" value="HECT_dom"/>
</dbReference>
<dbReference type="InterPro" id="IPR035983">
    <property type="entry name" value="Hect_E3_ubiquitin_ligase"/>
</dbReference>
<dbReference type="EMBL" id="JADGJD010001336">
    <property type="protein sequence ID" value="KAJ3043740.1"/>
    <property type="molecule type" value="Genomic_DNA"/>
</dbReference>
<sequence>DGFAGLGRVGGSGLKGVIKVKYVNQFGLEEAGIDQNGVFKEFLEDLIKQAFTPSLSLFKSTPDGNVVPSPSSSVQPDHLELFAFVGKMLGKALYEGIVIDIPFAGFVYSKMGGRWNFLVSGRRD</sequence>
<evidence type="ECO:0000259" key="6">
    <source>
        <dbReference type="PROSITE" id="PS50237"/>
    </source>
</evidence>
<dbReference type="PROSITE" id="PS50237">
    <property type="entry name" value="HECT"/>
    <property type="match status" value="1"/>
</dbReference>
<reference evidence="7" key="1">
    <citation type="submission" date="2020-05" db="EMBL/GenBank/DDBJ databases">
        <title>Phylogenomic resolution of chytrid fungi.</title>
        <authorList>
            <person name="Stajich J.E."/>
            <person name="Amses K."/>
            <person name="Simmons R."/>
            <person name="Seto K."/>
            <person name="Myers J."/>
            <person name="Bonds A."/>
            <person name="Quandt C.A."/>
            <person name="Barry K."/>
            <person name="Liu P."/>
            <person name="Grigoriev I."/>
            <person name="Longcore J.E."/>
            <person name="James T.Y."/>
        </authorList>
    </citation>
    <scope>NUCLEOTIDE SEQUENCE</scope>
    <source>
        <strain evidence="7">JEL0318</strain>
    </source>
</reference>
<evidence type="ECO:0000256" key="4">
    <source>
        <dbReference type="ARBA" id="ARBA00022786"/>
    </source>
</evidence>
<dbReference type="GO" id="GO:0000209">
    <property type="term" value="P:protein polyubiquitination"/>
    <property type="evidence" value="ECO:0007669"/>
    <property type="project" value="InterPro"/>
</dbReference>
<proteinExistence type="predicted"/>
<dbReference type="PANTHER" id="PTHR45700:SF3">
    <property type="entry name" value="UBIQUITIN-PROTEIN LIGASE E3B"/>
    <property type="match status" value="1"/>
</dbReference>
<comment type="caution">
    <text evidence="5">Lacks conserved residue(s) required for the propagation of feature annotation.</text>
</comment>
<name>A0AAD5X173_9FUNG</name>
<feature type="domain" description="HECT" evidence="6">
    <location>
        <begin position="10"/>
        <end position="114"/>
    </location>
</feature>
<evidence type="ECO:0000256" key="1">
    <source>
        <dbReference type="ARBA" id="ARBA00000885"/>
    </source>
</evidence>
<dbReference type="Gene3D" id="3.90.1750.10">
    <property type="entry name" value="Hect, E3 ligase catalytic domains"/>
    <property type="match status" value="1"/>
</dbReference>
<accession>A0AAD5X173</accession>
<feature type="non-terminal residue" evidence="7">
    <location>
        <position position="1"/>
    </location>
</feature>
<organism evidence="7 8">
    <name type="scientific">Rhizophlyctis rosea</name>
    <dbReference type="NCBI Taxonomy" id="64517"/>
    <lineage>
        <taxon>Eukaryota</taxon>
        <taxon>Fungi</taxon>
        <taxon>Fungi incertae sedis</taxon>
        <taxon>Chytridiomycota</taxon>
        <taxon>Chytridiomycota incertae sedis</taxon>
        <taxon>Chytridiomycetes</taxon>
        <taxon>Rhizophlyctidales</taxon>
        <taxon>Rhizophlyctidaceae</taxon>
        <taxon>Rhizophlyctis</taxon>
    </lineage>
</organism>
<evidence type="ECO:0000313" key="7">
    <source>
        <dbReference type="EMBL" id="KAJ3043740.1"/>
    </source>
</evidence>
<comment type="catalytic activity">
    <reaction evidence="1">
        <text>S-ubiquitinyl-[E2 ubiquitin-conjugating enzyme]-L-cysteine + [acceptor protein]-L-lysine = [E2 ubiquitin-conjugating enzyme]-L-cysteine + N(6)-ubiquitinyl-[acceptor protein]-L-lysine.</text>
        <dbReference type="EC" id="2.3.2.26"/>
    </reaction>
</comment>
<keyword evidence="8" id="KW-1185">Reference proteome</keyword>
<evidence type="ECO:0000313" key="8">
    <source>
        <dbReference type="Proteomes" id="UP001212841"/>
    </source>
</evidence>
<protein>
    <recommendedName>
        <fullName evidence="2">HECT-type E3 ubiquitin transferase</fullName>
        <ecNumber evidence="2">2.3.2.26</ecNumber>
    </recommendedName>
</protein>
<evidence type="ECO:0000256" key="5">
    <source>
        <dbReference type="PROSITE-ProRule" id="PRU00104"/>
    </source>
</evidence>
<gene>
    <name evidence="7" type="ORF">HK097_001658</name>
</gene>
<dbReference type="Pfam" id="PF00632">
    <property type="entry name" value="HECT"/>
    <property type="match status" value="1"/>
</dbReference>
<dbReference type="Proteomes" id="UP001212841">
    <property type="component" value="Unassembled WGS sequence"/>
</dbReference>
<dbReference type="AlphaFoldDB" id="A0AAD5X173"/>
<comment type="caution">
    <text evidence="7">The sequence shown here is derived from an EMBL/GenBank/DDBJ whole genome shotgun (WGS) entry which is preliminary data.</text>
</comment>
<dbReference type="InterPro" id="IPR044611">
    <property type="entry name" value="E3A/B/C-like"/>
</dbReference>
<keyword evidence="3" id="KW-0808">Transferase</keyword>
<dbReference type="PANTHER" id="PTHR45700">
    <property type="entry name" value="UBIQUITIN-PROTEIN LIGASE E3C"/>
    <property type="match status" value="1"/>
</dbReference>
<dbReference type="SUPFAM" id="SSF56204">
    <property type="entry name" value="Hect, E3 ligase catalytic domain"/>
    <property type="match status" value="1"/>
</dbReference>